<dbReference type="EMBL" id="RXOC01000004">
    <property type="protein sequence ID" value="RXF70523.1"/>
    <property type="molecule type" value="Genomic_DNA"/>
</dbReference>
<dbReference type="Pfam" id="PF13638">
    <property type="entry name" value="PIN_4"/>
    <property type="match status" value="1"/>
</dbReference>
<reference evidence="2 3" key="1">
    <citation type="submission" date="2018-12" db="EMBL/GenBank/DDBJ databases">
        <title>The Draft Genome Sequence of the Soil Bacterium Pedobacter tournemirensis R1.</title>
        <authorList>
            <person name="He J."/>
        </authorList>
    </citation>
    <scope>NUCLEOTIDE SEQUENCE [LARGE SCALE GENOMIC DNA]</scope>
    <source>
        <strain evidence="2 3">R1</strain>
    </source>
</reference>
<feature type="domain" description="PIN" evidence="1">
    <location>
        <begin position="6"/>
        <end position="137"/>
    </location>
</feature>
<proteinExistence type="predicted"/>
<sequence>MNYFFLDTNIFLHFKPIENIQWEGYVPGEYRIAIAPVVMEELDKKKFDNKAKIKDRAKKVLGMFQDALFVDNHPLLCFCTEDAVPEDYNKFLLSQIVQDDRLLITILKFISTHQNDNCYLVTYDTGPMFKAKRLGIKFLLLRNQELLPIEVDDQERENRELKLEIQRLKNLQPKLSLRFENGNLFMSFQLEERNNEGSANSKRANKMAAIETDPFKNPIMQSPEMVRQYYGSLYVLESYNKAIHRYNKALDEYEKSFRHLRDWEVRSLYFKAYISNEGGKPAEGLEISLKFPEEIAVCLPQDRPSYPRLPKKPRKDDFTITGIISGMVQNQEFESNFDLVQSPSILENCIVDNEGTWIIKLKELKHKKSKEIGPLWLTFPDREMMQSFKVAFEIHANNLPVPINGDLNFIIQGY</sequence>
<dbReference type="RefSeq" id="WP_128768828.1">
    <property type="nucleotide sequence ID" value="NZ_RXOC01000004.1"/>
</dbReference>
<evidence type="ECO:0000259" key="1">
    <source>
        <dbReference type="Pfam" id="PF13638"/>
    </source>
</evidence>
<dbReference type="Proteomes" id="UP000290848">
    <property type="component" value="Unassembled WGS sequence"/>
</dbReference>
<dbReference type="AlphaFoldDB" id="A0A4Q0MBS4"/>
<accession>A0A4Q0MBS4</accession>
<evidence type="ECO:0000313" key="2">
    <source>
        <dbReference type="EMBL" id="RXF70523.1"/>
    </source>
</evidence>
<comment type="caution">
    <text evidence="2">The sequence shown here is derived from an EMBL/GenBank/DDBJ whole genome shotgun (WGS) entry which is preliminary data.</text>
</comment>
<dbReference type="InterPro" id="IPR002716">
    <property type="entry name" value="PIN_dom"/>
</dbReference>
<name>A0A4Q0MBS4_9SPHI</name>
<dbReference type="CDD" id="cd09854">
    <property type="entry name" value="PIN_VapC-like"/>
    <property type="match status" value="1"/>
</dbReference>
<evidence type="ECO:0000313" key="3">
    <source>
        <dbReference type="Proteomes" id="UP000290848"/>
    </source>
</evidence>
<protein>
    <recommendedName>
        <fullName evidence="1">PIN domain-containing protein</fullName>
    </recommendedName>
</protein>
<organism evidence="2 3">
    <name type="scientific">Arcticibacter tournemirensis</name>
    <dbReference type="NCBI Taxonomy" id="699437"/>
    <lineage>
        <taxon>Bacteria</taxon>
        <taxon>Pseudomonadati</taxon>
        <taxon>Bacteroidota</taxon>
        <taxon>Sphingobacteriia</taxon>
        <taxon>Sphingobacteriales</taxon>
        <taxon>Sphingobacteriaceae</taxon>
        <taxon>Arcticibacter</taxon>
    </lineage>
</organism>
<dbReference type="Gene3D" id="3.40.50.1010">
    <property type="entry name" value="5'-nuclease"/>
    <property type="match status" value="1"/>
</dbReference>
<gene>
    <name evidence="2" type="ORF">EKH83_07725</name>
</gene>